<dbReference type="AlphaFoldDB" id="A0A5B7JF80"/>
<organism evidence="2 3">
    <name type="scientific">Portunus trituberculatus</name>
    <name type="common">Swimming crab</name>
    <name type="synonym">Neptunus trituberculatus</name>
    <dbReference type="NCBI Taxonomy" id="210409"/>
    <lineage>
        <taxon>Eukaryota</taxon>
        <taxon>Metazoa</taxon>
        <taxon>Ecdysozoa</taxon>
        <taxon>Arthropoda</taxon>
        <taxon>Crustacea</taxon>
        <taxon>Multicrustacea</taxon>
        <taxon>Malacostraca</taxon>
        <taxon>Eumalacostraca</taxon>
        <taxon>Eucarida</taxon>
        <taxon>Decapoda</taxon>
        <taxon>Pleocyemata</taxon>
        <taxon>Brachyura</taxon>
        <taxon>Eubrachyura</taxon>
        <taxon>Portunoidea</taxon>
        <taxon>Portunidae</taxon>
        <taxon>Portuninae</taxon>
        <taxon>Portunus</taxon>
    </lineage>
</organism>
<evidence type="ECO:0000313" key="3">
    <source>
        <dbReference type="Proteomes" id="UP000324222"/>
    </source>
</evidence>
<proteinExistence type="predicted"/>
<reference evidence="2 3" key="1">
    <citation type="submission" date="2019-05" db="EMBL/GenBank/DDBJ databases">
        <title>Another draft genome of Portunus trituberculatus and its Hox gene families provides insights of decapod evolution.</title>
        <authorList>
            <person name="Jeong J.-H."/>
            <person name="Song I."/>
            <person name="Kim S."/>
            <person name="Choi T."/>
            <person name="Kim D."/>
            <person name="Ryu S."/>
            <person name="Kim W."/>
        </authorList>
    </citation>
    <scope>NUCLEOTIDE SEQUENCE [LARGE SCALE GENOMIC DNA]</scope>
    <source>
        <tissue evidence="2">Muscle</tissue>
    </source>
</reference>
<name>A0A5B7JF80_PORTR</name>
<protein>
    <submittedName>
        <fullName evidence="2">Uncharacterized protein</fullName>
    </submittedName>
</protein>
<dbReference type="EMBL" id="VSRR010088352">
    <property type="protein sequence ID" value="MPC91608.1"/>
    <property type="molecule type" value="Genomic_DNA"/>
</dbReference>
<keyword evidence="3" id="KW-1185">Reference proteome</keyword>
<feature type="compositionally biased region" description="Low complexity" evidence="1">
    <location>
        <begin position="101"/>
        <end position="114"/>
    </location>
</feature>
<evidence type="ECO:0000256" key="1">
    <source>
        <dbReference type="SAM" id="MobiDB-lite"/>
    </source>
</evidence>
<feature type="region of interest" description="Disordered" evidence="1">
    <location>
        <begin position="97"/>
        <end position="125"/>
    </location>
</feature>
<evidence type="ECO:0000313" key="2">
    <source>
        <dbReference type="EMBL" id="MPC91608.1"/>
    </source>
</evidence>
<accession>A0A5B7JF80</accession>
<gene>
    <name evidence="2" type="ORF">E2C01_086654</name>
</gene>
<comment type="caution">
    <text evidence="2">The sequence shown here is derived from an EMBL/GenBank/DDBJ whole genome shotgun (WGS) entry which is preliminary data.</text>
</comment>
<dbReference type="Proteomes" id="UP000324222">
    <property type="component" value="Unassembled WGS sequence"/>
</dbReference>
<sequence length="152" mass="16458">MRLVGDMGPNMGTTVNKIAYATNGRELNTASHTYSSSMPTGAIRKKTITLPPAFPTASEKGTRDSSFTHIPEPTPTPIHPHQYNTTTYILLHPHQSTNPHPSTTYTPTRPNTSTHPHQYNKDSKSSVLNSICRRTASISSSFLAGLNGVAAD</sequence>